<evidence type="ECO:0000256" key="1">
    <source>
        <dbReference type="ARBA" id="ARBA00004141"/>
    </source>
</evidence>
<feature type="transmembrane region" description="Helical" evidence="5">
    <location>
        <begin position="79"/>
        <end position="103"/>
    </location>
</feature>
<keyword evidence="4 5" id="KW-0472">Membrane</keyword>
<evidence type="ECO:0000313" key="6">
    <source>
        <dbReference type="EMBL" id="POH37904.1"/>
    </source>
</evidence>
<dbReference type="GO" id="GO:0016020">
    <property type="term" value="C:membrane"/>
    <property type="evidence" value="ECO:0007669"/>
    <property type="project" value="UniProtKB-SubCell"/>
</dbReference>
<evidence type="ECO:0000256" key="4">
    <source>
        <dbReference type="ARBA" id="ARBA00023136"/>
    </source>
</evidence>
<gene>
    <name evidence="6" type="ORF">C2R26_00655</name>
</gene>
<dbReference type="Pfam" id="PF02674">
    <property type="entry name" value="Colicin_V"/>
    <property type="match status" value="1"/>
</dbReference>
<evidence type="ECO:0000256" key="3">
    <source>
        <dbReference type="ARBA" id="ARBA00022989"/>
    </source>
</evidence>
<accession>A0A2P4R9L3</accession>
<keyword evidence="2 5" id="KW-0812">Transmembrane</keyword>
<dbReference type="GO" id="GO:0009403">
    <property type="term" value="P:toxin biosynthetic process"/>
    <property type="evidence" value="ECO:0007669"/>
    <property type="project" value="InterPro"/>
</dbReference>
<organism evidence="6">
    <name type="scientific">Companilactobacillus formosensis</name>
    <dbReference type="NCBI Taxonomy" id="1617889"/>
    <lineage>
        <taxon>Bacteria</taxon>
        <taxon>Bacillati</taxon>
        <taxon>Bacillota</taxon>
        <taxon>Bacilli</taxon>
        <taxon>Lactobacillales</taxon>
        <taxon>Lactobacillaceae</taxon>
        <taxon>Companilactobacillus</taxon>
    </lineage>
</organism>
<evidence type="ECO:0000256" key="5">
    <source>
        <dbReference type="SAM" id="Phobius"/>
    </source>
</evidence>
<dbReference type="PANTHER" id="PTHR37306">
    <property type="entry name" value="COLICIN V PRODUCTION PROTEIN"/>
    <property type="match status" value="1"/>
</dbReference>
<evidence type="ECO:0000256" key="2">
    <source>
        <dbReference type="ARBA" id="ARBA00022692"/>
    </source>
</evidence>
<comment type="subcellular location">
    <subcellularLocation>
        <location evidence="1">Membrane</location>
        <topology evidence="1">Multi-pass membrane protein</topology>
    </subcellularLocation>
</comment>
<feature type="transmembrane region" description="Helical" evidence="5">
    <location>
        <begin position="155"/>
        <end position="177"/>
    </location>
</feature>
<dbReference type="EMBL" id="PPWZ01000006">
    <property type="protein sequence ID" value="POH37904.1"/>
    <property type="molecule type" value="Genomic_DNA"/>
</dbReference>
<sequence>MLSLLLILLLIYGFYIGARRGLAMEAFYAVGYAIFFCLALVSFRGLGPKFEMLVPYPSANLGSEFAFFSTKVGMELDNAFYRAFAFIFVCFIGWIVIRFAGLYMKKLTYFPMYNDVNLLSGGIIGFIVTYITIFMVLLLLAMIPVTGIQHALEHSFIASTMIKSTPVLTALLSNLWIGAV</sequence>
<proteinExistence type="predicted"/>
<dbReference type="PANTHER" id="PTHR37306:SF1">
    <property type="entry name" value="COLICIN V PRODUCTION PROTEIN"/>
    <property type="match status" value="1"/>
</dbReference>
<feature type="transmembrane region" description="Helical" evidence="5">
    <location>
        <begin position="28"/>
        <end position="46"/>
    </location>
</feature>
<comment type="caution">
    <text evidence="6">The sequence shown here is derived from an EMBL/GenBank/DDBJ whole genome shotgun (WGS) entry which is preliminary data.</text>
</comment>
<reference evidence="6" key="1">
    <citation type="submission" date="2018-01" db="EMBL/GenBank/DDBJ databases">
        <title>Genome sequnecing of Lactobacillus formosensis KACC 18721.</title>
        <authorList>
            <person name="Kim S.-J."/>
            <person name="Heo J."/>
        </authorList>
    </citation>
    <scope>NUCLEOTIDE SEQUENCE</scope>
    <source>
        <strain evidence="6">KACC 18721</strain>
    </source>
</reference>
<dbReference type="InterPro" id="IPR003825">
    <property type="entry name" value="Colicin-V_CvpA"/>
</dbReference>
<protein>
    <submittedName>
        <fullName evidence="6">CvpA family protein</fullName>
    </submittedName>
</protein>
<feature type="transmembrane region" description="Helical" evidence="5">
    <location>
        <begin position="123"/>
        <end position="143"/>
    </location>
</feature>
<dbReference type="AlphaFoldDB" id="A0A2P4R9L3"/>
<keyword evidence="3 5" id="KW-1133">Transmembrane helix</keyword>
<name>A0A2P4R9L3_9LACO</name>